<name>A0ABY4MZ25_9MICO</name>
<dbReference type="Gene3D" id="3.50.50.60">
    <property type="entry name" value="FAD/NAD(P)-binding domain"/>
    <property type="match status" value="1"/>
</dbReference>
<dbReference type="PANTHER" id="PTHR13847">
    <property type="entry name" value="SARCOSINE DEHYDROGENASE-RELATED"/>
    <property type="match status" value="1"/>
</dbReference>
<dbReference type="SUPFAM" id="SSF51905">
    <property type="entry name" value="FAD/NAD(P)-binding domain"/>
    <property type="match status" value="1"/>
</dbReference>
<sequence length="455" mass="50222">MHDRIARSFWIDRAPKRAPRPSLHGNQHTDLLIIGGGYTGLWSALLAAEREPGRRITLLEGGTIGHAASGRNGGFVEPSISHGIGNALERWPEQASEIARLSDENFEGMRADVARHGIACDWTEAGNLTFARTQWQADALEDFAPEATAHGEPTTFIGPDRIGEFTKSPAYVAATHTSAGATVDPYKLALGLLDAVLAAGVEVYEHSIVRRLDHASELRAHTERGSIRAKQVVLATNAYPPLLRRLAGVTVPVYDYALMTEPLSDEQFERIGWTGQEGLSDAGNQFHYYRKTDDGRILWGGYDAVYYFGSRRSESLTQRAETFATLERNFFATYPQLEGVRFTHQWGGMIDTSTQFCVTSDVVSRGRIAYAVGFTGLGVAATRFGAQVMLDQLTGEQTDRLALDLVRKHPLRFPPEPARALGVNLSRWSMAREDETGRRNLWLRTMDAVGLGFDS</sequence>
<evidence type="ECO:0000313" key="2">
    <source>
        <dbReference type="EMBL" id="UQN15654.1"/>
    </source>
</evidence>
<organism evidence="2">
    <name type="scientific">Gulosibacter sediminis</name>
    <dbReference type="NCBI Taxonomy" id="1729695"/>
    <lineage>
        <taxon>Bacteria</taxon>
        <taxon>Bacillati</taxon>
        <taxon>Actinomycetota</taxon>
        <taxon>Actinomycetes</taxon>
        <taxon>Micrococcales</taxon>
        <taxon>Microbacteriaceae</taxon>
        <taxon>Gulosibacter</taxon>
    </lineage>
</organism>
<dbReference type="Gene3D" id="3.30.9.10">
    <property type="entry name" value="D-Amino Acid Oxidase, subunit A, domain 2"/>
    <property type="match status" value="1"/>
</dbReference>
<accession>A0ABY4MZ25</accession>
<dbReference type="InterPro" id="IPR036188">
    <property type="entry name" value="FAD/NAD-bd_sf"/>
</dbReference>
<feature type="domain" description="FAD dependent oxidoreductase" evidence="1">
    <location>
        <begin position="30"/>
        <end position="389"/>
    </location>
</feature>
<dbReference type="EMBL" id="CP097160">
    <property type="protein sequence ID" value="UQN15654.1"/>
    <property type="molecule type" value="Genomic_DNA"/>
</dbReference>
<evidence type="ECO:0000259" key="1">
    <source>
        <dbReference type="Pfam" id="PF01266"/>
    </source>
</evidence>
<proteinExistence type="predicted"/>
<reference evidence="2" key="1">
    <citation type="submission" date="2022-05" db="EMBL/GenBank/DDBJ databases">
        <title>Complete genome sequence of toluene-degrading Gulosibacter sediminis strain ACHW.36C.</title>
        <authorList>
            <person name="Wai A.C."/>
            <person name="Lai G.K."/>
            <person name="Griffin S.D."/>
            <person name="Leung F.C."/>
        </authorList>
    </citation>
    <scope>NUCLEOTIDE SEQUENCE [LARGE SCALE GENOMIC DNA]</scope>
    <source>
        <strain evidence="2">ACHW.36C</strain>
    </source>
</reference>
<dbReference type="Pfam" id="PF01266">
    <property type="entry name" value="DAO"/>
    <property type="match status" value="1"/>
</dbReference>
<dbReference type="InterPro" id="IPR006076">
    <property type="entry name" value="FAD-dep_OxRdtase"/>
</dbReference>
<gene>
    <name evidence="2" type="ORF">M3M28_04160</name>
</gene>
<dbReference type="PANTHER" id="PTHR13847:SF281">
    <property type="entry name" value="FAD DEPENDENT OXIDOREDUCTASE DOMAIN-CONTAINING PROTEIN"/>
    <property type="match status" value="1"/>
</dbReference>
<protein>
    <submittedName>
        <fullName evidence="2">FAD-binding oxidoreductase</fullName>
    </submittedName>
</protein>